<reference evidence="3 4" key="1">
    <citation type="journal article" date="2016" name="Mol. Biol. Evol.">
        <title>Comparative Genomics of Early-Diverging Mushroom-Forming Fungi Provides Insights into the Origins of Lignocellulose Decay Capabilities.</title>
        <authorList>
            <person name="Nagy L.G."/>
            <person name="Riley R."/>
            <person name="Tritt A."/>
            <person name="Adam C."/>
            <person name="Daum C."/>
            <person name="Floudas D."/>
            <person name="Sun H."/>
            <person name="Yadav J.S."/>
            <person name="Pangilinan J."/>
            <person name="Larsson K.H."/>
            <person name="Matsuura K."/>
            <person name="Barry K."/>
            <person name="Labutti K."/>
            <person name="Kuo R."/>
            <person name="Ohm R.A."/>
            <person name="Bhattacharya S.S."/>
            <person name="Shirouzu T."/>
            <person name="Yoshinaga Y."/>
            <person name="Martin F.M."/>
            <person name="Grigoriev I.V."/>
            <person name="Hibbett D.S."/>
        </authorList>
    </citation>
    <scope>NUCLEOTIDE SEQUENCE [LARGE SCALE GENOMIC DNA]</scope>
    <source>
        <strain evidence="3 4">HHB12029</strain>
    </source>
</reference>
<feature type="compositionally biased region" description="Low complexity" evidence="1">
    <location>
        <begin position="64"/>
        <end position="75"/>
    </location>
</feature>
<gene>
    <name evidence="3" type="ORF">EXIGLDRAFT_121325</name>
    <name evidence="2" type="ORF">EXIGLDRAFT_775886</name>
</gene>
<protein>
    <submittedName>
        <fullName evidence="3">Uncharacterized protein</fullName>
    </submittedName>
</protein>
<feature type="region of interest" description="Disordered" evidence="1">
    <location>
        <begin position="16"/>
        <end position="112"/>
    </location>
</feature>
<feature type="compositionally biased region" description="Polar residues" evidence="1">
    <location>
        <begin position="43"/>
        <end position="52"/>
    </location>
</feature>
<organism evidence="3 4">
    <name type="scientific">Exidia glandulosa HHB12029</name>
    <dbReference type="NCBI Taxonomy" id="1314781"/>
    <lineage>
        <taxon>Eukaryota</taxon>
        <taxon>Fungi</taxon>
        <taxon>Dikarya</taxon>
        <taxon>Basidiomycota</taxon>
        <taxon>Agaricomycotina</taxon>
        <taxon>Agaricomycetes</taxon>
        <taxon>Auriculariales</taxon>
        <taxon>Exidiaceae</taxon>
        <taxon>Exidia</taxon>
    </lineage>
</organism>
<dbReference type="Proteomes" id="UP000077266">
    <property type="component" value="Unassembled WGS sequence"/>
</dbReference>
<dbReference type="EMBL" id="KV426049">
    <property type="protein sequence ID" value="KZV90445.1"/>
    <property type="molecule type" value="Genomic_DNA"/>
</dbReference>
<dbReference type="OrthoDB" id="3256854at2759"/>
<evidence type="ECO:0000313" key="4">
    <source>
        <dbReference type="Proteomes" id="UP000077266"/>
    </source>
</evidence>
<evidence type="ECO:0000256" key="1">
    <source>
        <dbReference type="SAM" id="MobiDB-lite"/>
    </source>
</evidence>
<feature type="compositionally biased region" description="Polar residues" evidence="1">
    <location>
        <begin position="101"/>
        <end position="112"/>
    </location>
</feature>
<sequence length="112" mass="11633">MASSPLQAFDPLAKHYFTSHGTPMPPPTASTRSPYGASYAPAQASSLPSQHTPRPPVKAPQPLQPAAAASAAVKPIFTSFQKDRASPDLPDVKKKPAATWGASSATSPAKKQ</sequence>
<evidence type="ECO:0000313" key="3">
    <source>
        <dbReference type="EMBL" id="KZV90445.1"/>
    </source>
</evidence>
<evidence type="ECO:0000313" key="2">
    <source>
        <dbReference type="EMBL" id="KZV85127.1"/>
    </source>
</evidence>
<name>A0A165GFK4_EXIGL</name>
<proteinExistence type="predicted"/>
<accession>A0A165GFK4</accession>
<dbReference type="AlphaFoldDB" id="A0A165GFK4"/>
<feature type="compositionally biased region" description="Basic and acidic residues" evidence="1">
    <location>
        <begin position="81"/>
        <end position="94"/>
    </location>
</feature>
<feature type="compositionally biased region" description="Pro residues" evidence="1">
    <location>
        <begin position="53"/>
        <end position="63"/>
    </location>
</feature>
<keyword evidence="4" id="KW-1185">Reference proteome</keyword>
<dbReference type="EMBL" id="KV426199">
    <property type="protein sequence ID" value="KZV85127.1"/>
    <property type="molecule type" value="Genomic_DNA"/>
</dbReference>